<dbReference type="CDD" id="cd05567">
    <property type="entry name" value="PTS_IIB_mannitol"/>
    <property type="match status" value="1"/>
</dbReference>
<keyword evidence="3" id="KW-0813">Transport</keyword>
<comment type="function">
    <text evidence="1">The phosphoenolpyruvate-dependent sugar phosphotransferase system (sugar PTS), a major carbohydrate active transport system, catalyzes the phosphorylation of incoming sugar substrates concomitantly with their translocation across the cell membrane. The enzyme II CmtAB PTS system is involved in D-mannitol transport.</text>
</comment>
<keyword evidence="8" id="KW-0598">Phosphotransferase system</keyword>
<dbReference type="SUPFAM" id="SSF52794">
    <property type="entry name" value="PTS system IIB component-like"/>
    <property type="match status" value="1"/>
</dbReference>
<feature type="transmembrane region" description="Helical" evidence="12">
    <location>
        <begin position="191"/>
        <end position="216"/>
    </location>
</feature>
<dbReference type="EMBL" id="CP017015">
    <property type="protein sequence ID" value="AOG60495.1"/>
    <property type="molecule type" value="Genomic_DNA"/>
</dbReference>
<dbReference type="InterPro" id="IPR003501">
    <property type="entry name" value="PTS_EIIB_2/3"/>
</dbReference>
<dbReference type="PROSITE" id="PS51099">
    <property type="entry name" value="PTS_EIIB_TYPE_2"/>
    <property type="match status" value="1"/>
</dbReference>
<sequence>MDEIIKELNEKETNNKFKLFLKNNFNNRTAMRRIQKFGGWLSSMIMPIIGLMIAWGLLTAFFIEKGWTPVKAIEDYIVGNVIQFLIPILIGFNAGRLVHKDRGGFIGAFVVFAVVVGNIYNPGDSGKAAPQFLSAMAVGPAAAGVLKGIDKLLEGRIKQGFEMLVNNFVMGFLAFGLGVGAFYGMPYVFNAITWALGEAVAFLIGHKLIFLAALIIEPAKIFFLNNAINHGVLTAIGTAAARDAGKSILFLLEANPGPGLGALIAFMIFDKKQRGNAAGASIIHFFGGIHEVYFPFILMKIEMLVALIAGGLVGDAIFQAFDAGLIAPASPGSIVAISIFIKSEALNYAGVYLGILGSIGASLGVGILIHLLMMKKYKKQSANSYEEAAQKMLDIKGKDSKYVKTKGAKGESTKLGDVKTIIFACEAGMGSSAMGASVLRKKLKEAHIDIKVVNFPVKELPEDAQYVITQEQLSNYAKQKAPNAIHKSIQNFLDKAFYDKIVIEFSEQNGVPNNEERKTT</sequence>
<dbReference type="InterPro" id="IPR013014">
    <property type="entry name" value="PTS_EIIC_2"/>
</dbReference>
<evidence type="ECO:0000259" key="14">
    <source>
        <dbReference type="PROSITE" id="PS51104"/>
    </source>
</evidence>
<evidence type="ECO:0000256" key="4">
    <source>
        <dbReference type="ARBA" id="ARBA00022475"/>
    </source>
</evidence>
<feature type="transmembrane region" description="Helical" evidence="12">
    <location>
        <begin position="104"/>
        <end position="120"/>
    </location>
</feature>
<dbReference type="AlphaFoldDB" id="A0A1B3SKQ0"/>
<feature type="transmembrane region" description="Helical" evidence="12">
    <location>
        <begin position="292"/>
        <end position="313"/>
    </location>
</feature>
<name>A0A1B3SKQ0_9MOLU</name>
<dbReference type="InterPro" id="IPR050893">
    <property type="entry name" value="Sugar_PTS"/>
</dbReference>
<feature type="domain" description="PTS EIIC type-2" evidence="14">
    <location>
        <begin position="37"/>
        <end position="375"/>
    </location>
</feature>
<dbReference type="InterPro" id="IPR029503">
    <property type="entry name" value="PTS_EIIB_mannitol"/>
</dbReference>
<comment type="subcellular location">
    <subcellularLocation>
        <location evidence="2">Cell membrane</location>
        <topology evidence="2">Multi-pass membrane protein</topology>
    </subcellularLocation>
</comment>
<dbReference type="PATRIC" id="fig|216938.3.peg.556"/>
<evidence type="ECO:0000256" key="7">
    <source>
        <dbReference type="ARBA" id="ARBA00022679"/>
    </source>
</evidence>
<evidence type="ECO:0000256" key="11">
    <source>
        <dbReference type="ARBA" id="ARBA00023136"/>
    </source>
</evidence>
<keyword evidence="10 12" id="KW-1133">Transmembrane helix</keyword>
<evidence type="ECO:0000256" key="1">
    <source>
        <dbReference type="ARBA" id="ARBA00002434"/>
    </source>
</evidence>
<keyword evidence="5" id="KW-0597">Phosphoprotein</keyword>
<feature type="transmembrane region" description="Helical" evidence="12">
    <location>
        <begin position="161"/>
        <end position="185"/>
    </location>
</feature>
<protein>
    <submittedName>
        <fullName evidence="15">PTS system, mannitol-specific IIBC component</fullName>
    </submittedName>
</protein>
<dbReference type="Proteomes" id="UP000094378">
    <property type="component" value="Chromosome"/>
</dbReference>
<dbReference type="RefSeq" id="WP_198146113.1">
    <property type="nucleotide sequence ID" value="NZ_CP017015.1"/>
</dbReference>
<evidence type="ECO:0000256" key="5">
    <source>
        <dbReference type="ARBA" id="ARBA00022553"/>
    </source>
</evidence>
<organism evidence="15 16">
    <name type="scientific">Spiroplasma helicoides</name>
    <dbReference type="NCBI Taxonomy" id="216938"/>
    <lineage>
        <taxon>Bacteria</taxon>
        <taxon>Bacillati</taxon>
        <taxon>Mycoplasmatota</taxon>
        <taxon>Mollicutes</taxon>
        <taxon>Entomoplasmatales</taxon>
        <taxon>Spiroplasmataceae</taxon>
        <taxon>Spiroplasma</taxon>
    </lineage>
</organism>
<evidence type="ECO:0000259" key="13">
    <source>
        <dbReference type="PROSITE" id="PS51099"/>
    </source>
</evidence>
<dbReference type="PANTHER" id="PTHR30181:SF2">
    <property type="entry name" value="PTS SYSTEM MANNITOL-SPECIFIC EIICBA COMPONENT"/>
    <property type="match status" value="1"/>
</dbReference>
<dbReference type="Pfam" id="PF02302">
    <property type="entry name" value="PTS_IIB"/>
    <property type="match status" value="1"/>
</dbReference>
<keyword evidence="16" id="KW-1185">Reference proteome</keyword>
<keyword evidence="4" id="KW-1003">Cell membrane</keyword>
<proteinExistence type="predicted"/>
<dbReference type="GO" id="GO:0009401">
    <property type="term" value="P:phosphoenolpyruvate-dependent sugar phosphotransferase system"/>
    <property type="evidence" value="ECO:0007669"/>
    <property type="project" value="UniProtKB-KW"/>
</dbReference>
<reference evidence="15 16" key="1">
    <citation type="submission" date="2016-08" db="EMBL/GenBank/DDBJ databases">
        <title>Complete genome sequence of Spiroplasma helicoides TABS-2 (DSM 22551).</title>
        <authorList>
            <person name="Shen W.-Y."/>
            <person name="Lo W.-S."/>
            <person name="Lai Y.-C."/>
            <person name="Kuo C.-H."/>
        </authorList>
    </citation>
    <scope>NUCLEOTIDE SEQUENCE [LARGE SCALE GENOMIC DNA]</scope>
    <source>
        <strain evidence="15 16">TABS-2</strain>
    </source>
</reference>
<evidence type="ECO:0000313" key="15">
    <source>
        <dbReference type="EMBL" id="AOG60495.1"/>
    </source>
</evidence>
<accession>A0A1B3SKQ0</accession>
<feature type="transmembrane region" description="Helical" evidence="12">
    <location>
        <begin position="353"/>
        <end position="373"/>
    </location>
</feature>
<evidence type="ECO:0000256" key="3">
    <source>
        <dbReference type="ARBA" id="ARBA00022448"/>
    </source>
</evidence>
<dbReference type="GO" id="GO:0005886">
    <property type="term" value="C:plasma membrane"/>
    <property type="evidence" value="ECO:0007669"/>
    <property type="project" value="UniProtKB-SubCell"/>
</dbReference>
<dbReference type="InterPro" id="IPR036095">
    <property type="entry name" value="PTS_EIIB-like_sf"/>
</dbReference>
<evidence type="ECO:0000256" key="9">
    <source>
        <dbReference type="ARBA" id="ARBA00022692"/>
    </source>
</evidence>
<evidence type="ECO:0000256" key="8">
    <source>
        <dbReference type="ARBA" id="ARBA00022683"/>
    </source>
</evidence>
<dbReference type="Gene3D" id="3.40.50.2300">
    <property type="match status" value="1"/>
</dbReference>
<keyword evidence="7" id="KW-0808">Transferase</keyword>
<gene>
    <name evidence="15" type="primary">cmtA</name>
    <name evidence="15" type="ORF">SHELI_v1c05440</name>
</gene>
<dbReference type="KEGG" id="shj:SHELI_v1c05440"/>
<feature type="transmembrane region" description="Helical" evidence="12">
    <location>
        <begin position="320"/>
        <end position="341"/>
    </location>
</feature>
<dbReference type="GO" id="GO:0022872">
    <property type="term" value="F:protein-N(PI)-phosphohistidine-mannitol phosphotransferase system transmembrane transporter activity"/>
    <property type="evidence" value="ECO:0007669"/>
    <property type="project" value="InterPro"/>
</dbReference>
<feature type="domain" description="PTS EIIB type-2" evidence="13">
    <location>
        <begin position="419"/>
        <end position="510"/>
    </location>
</feature>
<feature type="transmembrane region" description="Helical" evidence="12">
    <location>
        <begin position="37"/>
        <end position="63"/>
    </location>
</feature>
<feature type="transmembrane region" description="Helical" evidence="12">
    <location>
        <begin position="132"/>
        <end position="149"/>
    </location>
</feature>
<dbReference type="InterPro" id="IPR013011">
    <property type="entry name" value="PTS_EIIB_2"/>
</dbReference>
<feature type="transmembrane region" description="Helical" evidence="12">
    <location>
        <begin position="75"/>
        <end position="92"/>
    </location>
</feature>
<dbReference type="PROSITE" id="PS51104">
    <property type="entry name" value="PTS_EIIC_TYPE_2"/>
    <property type="match status" value="1"/>
</dbReference>
<dbReference type="PANTHER" id="PTHR30181">
    <property type="entry name" value="MANNITOL PERMEASE IIC COMPONENT"/>
    <property type="match status" value="1"/>
</dbReference>
<evidence type="ECO:0000256" key="2">
    <source>
        <dbReference type="ARBA" id="ARBA00004651"/>
    </source>
</evidence>
<evidence type="ECO:0000256" key="10">
    <source>
        <dbReference type="ARBA" id="ARBA00022989"/>
    </source>
</evidence>
<feature type="transmembrane region" description="Helical" evidence="12">
    <location>
        <begin position="248"/>
        <end position="269"/>
    </location>
</feature>
<keyword evidence="9 12" id="KW-0812">Transmembrane</keyword>
<dbReference type="GO" id="GO:0090563">
    <property type="term" value="F:protein-phosphocysteine-sugar phosphotransferase activity"/>
    <property type="evidence" value="ECO:0007669"/>
    <property type="project" value="TreeGrafter"/>
</dbReference>
<keyword evidence="11 12" id="KW-0472">Membrane</keyword>
<evidence type="ECO:0000256" key="12">
    <source>
        <dbReference type="SAM" id="Phobius"/>
    </source>
</evidence>
<dbReference type="STRING" id="216938.SHELI_v1c05440"/>
<evidence type="ECO:0000313" key="16">
    <source>
        <dbReference type="Proteomes" id="UP000094378"/>
    </source>
</evidence>
<keyword evidence="6" id="KW-0762">Sugar transport</keyword>
<evidence type="ECO:0000256" key="6">
    <source>
        <dbReference type="ARBA" id="ARBA00022597"/>
    </source>
</evidence>